<evidence type="ECO:0000256" key="4">
    <source>
        <dbReference type="ARBA" id="ARBA00022833"/>
    </source>
</evidence>
<evidence type="ECO:0000256" key="2">
    <source>
        <dbReference type="ARBA" id="ARBA00022723"/>
    </source>
</evidence>
<comment type="cofactor">
    <cofactor evidence="1">
        <name>Zn(2+)</name>
        <dbReference type="ChEBI" id="CHEBI:29105"/>
    </cofactor>
</comment>
<dbReference type="Pfam" id="PF02633">
    <property type="entry name" value="Creatininase"/>
    <property type="match status" value="1"/>
</dbReference>
<dbReference type="SUPFAM" id="SSF102215">
    <property type="entry name" value="Creatininase"/>
    <property type="match status" value="1"/>
</dbReference>
<name>A0A8I1SMJ3_9BACI</name>
<dbReference type="InterPro" id="IPR003785">
    <property type="entry name" value="Creatininase/forma_Hydrolase"/>
</dbReference>
<dbReference type="GeneID" id="93682290"/>
<dbReference type="GO" id="GO:0009231">
    <property type="term" value="P:riboflavin biosynthetic process"/>
    <property type="evidence" value="ECO:0007669"/>
    <property type="project" value="TreeGrafter"/>
</dbReference>
<comment type="similarity">
    <text evidence="5">Belongs to the creatininase superfamily.</text>
</comment>
<dbReference type="GO" id="GO:0016811">
    <property type="term" value="F:hydrolase activity, acting on carbon-nitrogen (but not peptide) bonds, in linear amides"/>
    <property type="evidence" value="ECO:0007669"/>
    <property type="project" value="TreeGrafter"/>
</dbReference>
<comment type="caution">
    <text evidence="6">The sequence shown here is derived from an EMBL/GenBank/DDBJ whole genome shotgun (WGS) entry which is preliminary data.</text>
</comment>
<organism evidence="6 7">
    <name type="scientific">Priestia flexa</name>
    <dbReference type="NCBI Taxonomy" id="86664"/>
    <lineage>
        <taxon>Bacteria</taxon>
        <taxon>Bacillati</taxon>
        <taxon>Bacillota</taxon>
        <taxon>Bacilli</taxon>
        <taxon>Bacillales</taxon>
        <taxon>Bacillaceae</taxon>
        <taxon>Priestia</taxon>
    </lineage>
</organism>
<dbReference type="InterPro" id="IPR024087">
    <property type="entry name" value="Creatininase-like_sf"/>
</dbReference>
<dbReference type="Gene3D" id="3.40.50.10310">
    <property type="entry name" value="Creatininase"/>
    <property type="match status" value="1"/>
</dbReference>
<dbReference type="EMBL" id="JAEMWV010000003">
    <property type="protein sequence ID" value="MBN8251374.1"/>
    <property type="molecule type" value="Genomic_DNA"/>
</dbReference>
<sequence>MNKRYSGFAFEENFLPRLSSVDIEHLSKEDALVILPIGAVEQHGPHLPVYTDTLIAEGLLEEAMLQLQHENIWVLPAIPYGKSNEHLGLSGTISLSASTLQAVVMDLAISVCKSGFKKLLLFNTHGGNHDLLNMMAREIRIETGLMVFRLNPGFEAVNRLISQQEQRFGIHGGEVETSLIMELKGDWVQFDKSPTEFVNLSNNHHLHLKGNSYFAWVMNDISNTGIAGDARQATKEKGKMMKELIVSELVKTLKEMKHFSLGDLKKDYVNK</sequence>
<keyword evidence="3" id="KW-0378">Hydrolase</keyword>
<dbReference type="RefSeq" id="WP_119543533.1">
    <property type="nucleotide sequence ID" value="NZ_CP060274.1"/>
</dbReference>
<reference evidence="6" key="1">
    <citation type="submission" date="2020-12" db="EMBL/GenBank/DDBJ databases">
        <title>PHA producing bacteria isolated from mangrove.</title>
        <authorList>
            <person name="Zheng W."/>
            <person name="Yu S."/>
            <person name="Huang Y."/>
        </authorList>
    </citation>
    <scope>NUCLEOTIDE SEQUENCE</scope>
    <source>
        <strain evidence="6">GN22-4</strain>
    </source>
</reference>
<evidence type="ECO:0000256" key="5">
    <source>
        <dbReference type="ARBA" id="ARBA00024029"/>
    </source>
</evidence>
<keyword evidence="4" id="KW-0862">Zinc</keyword>
<protein>
    <submittedName>
        <fullName evidence="6">Creatininase family protein</fullName>
    </submittedName>
</protein>
<evidence type="ECO:0000313" key="6">
    <source>
        <dbReference type="EMBL" id="MBN8251374.1"/>
    </source>
</evidence>
<dbReference type="Proteomes" id="UP000664578">
    <property type="component" value="Unassembled WGS sequence"/>
</dbReference>
<keyword evidence="2" id="KW-0479">Metal-binding</keyword>
<evidence type="ECO:0000256" key="1">
    <source>
        <dbReference type="ARBA" id="ARBA00001947"/>
    </source>
</evidence>
<gene>
    <name evidence="6" type="ORF">JF537_07270</name>
</gene>
<evidence type="ECO:0000313" key="7">
    <source>
        <dbReference type="Proteomes" id="UP000664578"/>
    </source>
</evidence>
<dbReference type="PANTHER" id="PTHR35005">
    <property type="entry name" value="3-DEHYDRO-SCYLLO-INOSOSE HYDROLASE"/>
    <property type="match status" value="1"/>
</dbReference>
<dbReference type="GO" id="GO:0046872">
    <property type="term" value="F:metal ion binding"/>
    <property type="evidence" value="ECO:0007669"/>
    <property type="project" value="UniProtKB-KW"/>
</dbReference>
<dbReference type="AlphaFoldDB" id="A0A8I1SMJ3"/>
<dbReference type="PANTHER" id="PTHR35005:SF1">
    <property type="entry name" value="2-AMINO-5-FORMYLAMINO-6-RIBOSYLAMINOPYRIMIDIN-4(3H)-ONE 5'-MONOPHOSPHATE DEFORMYLASE"/>
    <property type="match status" value="1"/>
</dbReference>
<proteinExistence type="inferred from homology"/>
<accession>A0A8I1SMJ3</accession>
<evidence type="ECO:0000256" key="3">
    <source>
        <dbReference type="ARBA" id="ARBA00022801"/>
    </source>
</evidence>